<dbReference type="GO" id="GO:0009253">
    <property type="term" value="P:peptidoglycan catabolic process"/>
    <property type="evidence" value="ECO:0007669"/>
    <property type="project" value="InterPro"/>
</dbReference>
<dbReference type="CDD" id="cd06523">
    <property type="entry name" value="GH25_PlyB-like"/>
    <property type="match status" value="1"/>
</dbReference>
<dbReference type="InterPro" id="IPR002053">
    <property type="entry name" value="Glyco_hydro_25"/>
</dbReference>
<reference evidence="2 3" key="1">
    <citation type="submission" date="2017-09" db="EMBL/GenBank/DDBJ databases">
        <title>Large-scale bioinformatics analysis of Bacillus genomes uncovers conserved roles of natural products in bacterial physiology.</title>
        <authorList>
            <consortium name="Agbiome Team Llc"/>
            <person name="Bleich R.M."/>
            <person name="Grubbs K.J."/>
            <person name="Santa Maria K.C."/>
            <person name="Allen S.E."/>
            <person name="Farag S."/>
            <person name="Shank E.A."/>
            <person name="Bowers A."/>
        </authorList>
    </citation>
    <scope>NUCLEOTIDE SEQUENCE [LARGE SCALE GENOMIC DNA]</scope>
    <source>
        <strain evidence="2 3">AFS096845</strain>
    </source>
</reference>
<accession>A0A2A7I0N9</accession>
<dbReference type="PANTHER" id="PTHR34135">
    <property type="entry name" value="LYSOZYME"/>
    <property type="match status" value="1"/>
</dbReference>
<dbReference type="PROSITE" id="PS51904">
    <property type="entry name" value="GLYCOSYL_HYDROL_F25_2"/>
    <property type="match status" value="1"/>
</dbReference>
<dbReference type="Gene3D" id="3.20.20.80">
    <property type="entry name" value="Glycosidases"/>
    <property type="match status" value="1"/>
</dbReference>
<evidence type="ECO:0000313" key="3">
    <source>
        <dbReference type="Proteomes" id="UP000220006"/>
    </source>
</evidence>
<dbReference type="SUPFAM" id="SSF51445">
    <property type="entry name" value="(Trans)glycosidases"/>
    <property type="match status" value="1"/>
</dbReference>
<dbReference type="AlphaFoldDB" id="A0A2A7I0N9"/>
<dbReference type="EMBL" id="NVLK01000012">
    <property type="protein sequence ID" value="PEC22798.1"/>
    <property type="molecule type" value="Genomic_DNA"/>
</dbReference>
<evidence type="ECO:0000313" key="2">
    <source>
        <dbReference type="EMBL" id="PEC22798.1"/>
    </source>
</evidence>
<evidence type="ECO:0000256" key="1">
    <source>
        <dbReference type="ARBA" id="ARBA00010646"/>
    </source>
</evidence>
<dbReference type="GO" id="GO:0003796">
    <property type="term" value="F:lysozyme activity"/>
    <property type="evidence" value="ECO:0007669"/>
    <property type="project" value="InterPro"/>
</dbReference>
<dbReference type="Proteomes" id="UP000220006">
    <property type="component" value="Unassembled WGS sequence"/>
</dbReference>
<dbReference type="GO" id="GO:0016998">
    <property type="term" value="P:cell wall macromolecule catabolic process"/>
    <property type="evidence" value="ECO:0007669"/>
    <property type="project" value="InterPro"/>
</dbReference>
<organism evidence="2 3">
    <name type="scientific">Bacillus cereus</name>
    <dbReference type="NCBI Taxonomy" id="1396"/>
    <lineage>
        <taxon>Bacteria</taxon>
        <taxon>Bacillati</taxon>
        <taxon>Bacillota</taxon>
        <taxon>Bacilli</taxon>
        <taxon>Bacillales</taxon>
        <taxon>Bacillaceae</taxon>
        <taxon>Bacillus</taxon>
        <taxon>Bacillus cereus group</taxon>
    </lineage>
</organism>
<dbReference type="RefSeq" id="WP_097903126.1">
    <property type="nucleotide sequence ID" value="NZ_NVLK01000012.1"/>
</dbReference>
<protein>
    <submittedName>
        <fullName evidence="2">N-acetylmuramoyl-L-alanine amidase</fullName>
    </submittedName>
</protein>
<proteinExistence type="inferred from homology"/>
<dbReference type="FunFam" id="3.20.20.80:FF:000103">
    <property type="entry name" value="N-acetylmuramoyl-L-alanine amidase"/>
    <property type="match status" value="1"/>
</dbReference>
<gene>
    <name evidence="2" type="ORF">COM96_06620</name>
</gene>
<dbReference type="PANTHER" id="PTHR34135:SF1">
    <property type="entry name" value="GLYCOSYL HYDROLASE FAMILY 25"/>
    <property type="match status" value="1"/>
</dbReference>
<sequence>MGYIVDMSKWNGSPDWDTAAKHLDFVIARVQDGSNYVDPVYKSYVAAMKARNIPFGNYAFCRFVSIADAKKEAQDFWNRGDKSATVWVADVEVKTMNDMRAGTQAFIDELRRLGAGKVGLYVGHHMYAPFGMANVKCDFVWIPRYGGNKPAYRCDIWQYTETGNVPGIGKCDLNYLVGSKSLSWFTNQSQTSEKVQEQGKQEMEKPEGIGIATSKYADGYGVNLFENPADPQYTGNITQKIPYHIFKGYWGGGDKDMICLGSEKQWAKLEHFDVEWFHAYSKYPPGYGIAVHGEPECINHIDNIDGTVPYRVWGKRLDAIDIGGNRWIKAEHVTIK</sequence>
<dbReference type="InterPro" id="IPR017853">
    <property type="entry name" value="GH"/>
</dbReference>
<dbReference type="GO" id="GO:0016052">
    <property type="term" value="P:carbohydrate catabolic process"/>
    <property type="evidence" value="ECO:0007669"/>
    <property type="project" value="TreeGrafter"/>
</dbReference>
<name>A0A2A7I0N9_BACCE</name>
<comment type="caution">
    <text evidence="2">The sequence shown here is derived from an EMBL/GenBank/DDBJ whole genome shotgun (WGS) entry which is preliminary data.</text>
</comment>
<comment type="similarity">
    <text evidence="1">Belongs to the glycosyl hydrolase 25 family.</text>
</comment>
<dbReference type="Pfam" id="PF01183">
    <property type="entry name" value="Glyco_hydro_25"/>
    <property type="match status" value="1"/>
</dbReference>